<reference evidence="8" key="1">
    <citation type="journal article" date="2019" name="Int. J. Syst. Evol. Microbiol.">
        <title>The Global Catalogue of Microorganisms (GCM) 10K type strain sequencing project: providing services to taxonomists for standard genome sequencing and annotation.</title>
        <authorList>
            <consortium name="The Broad Institute Genomics Platform"/>
            <consortium name="The Broad Institute Genome Sequencing Center for Infectious Disease"/>
            <person name="Wu L."/>
            <person name="Ma J."/>
        </authorList>
    </citation>
    <scope>NUCLEOTIDE SEQUENCE [LARGE SCALE GENOMIC DNA]</scope>
    <source>
        <strain evidence="8">TBRC 1276</strain>
    </source>
</reference>
<dbReference type="Proteomes" id="UP001595851">
    <property type="component" value="Unassembled WGS sequence"/>
</dbReference>
<feature type="DNA-binding region" description="H-T-H motif" evidence="5">
    <location>
        <begin position="31"/>
        <end position="50"/>
    </location>
</feature>
<dbReference type="SUPFAM" id="SSF46689">
    <property type="entry name" value="Homeodomain-like"/>
    <property type="match status" value="1"/>
</dbReference>
<proteinExistence type="predicted"/>
<comment type="caution">
    <text evidence="7">The sequence shown here is derived from an EMBL/GenBank/DDBJ whole genome shotgun (WGS) entry which is preliminary data.</text>
</comment>
<evidence type="ECO:0000256" key="5">
    <source>
        <dbReference type="PROSITE-ProRule" id="PRU00335"/>
    </source>
</evidence>
<evidence type="ECO:0000256" key="1">
    <source>
        <dbReference type="ARBA" id="ARBA00022491"/>
    </source>
</evidence>
<sequence>MPKVVDPVERRHAVVDALFRVVVRDGLQRASLRTVAAEAQLNIGSLRHYFATHEELKRFAMASMIERVGGRLRASVDEVGDLAALPPADLLELAVRLLGELLPIDESRRAEVTVFLDFAAASRTDPALRDLAERAAVGMRGFVRLVLERLESREALRPGVRIDVETERLASLVDGLGMNAVLHPELVSASDCLDTLRAHLGALACP</sequence>
<dbReference type="RefSeq" id="WP_379530877.1">
    <property type="nucleotide sequence ID" value="NZ_JBHSBI010000014.1"/>
</dbReference>
<keyword evidence="4" id="KW-0804">Transcription</keyword>
<evidence type="ECO:0000313" key="7">
    <source>
        <dbReference type="EMBL" id="MFC4010906.1"/>
    </source>
</evidence>
<evidence type="ECO:0000256" key="3">
    <source>
        <dbReference type="ARBA" id="ARBA00023125"/>
    </source>
</evidence>
<dbReference type="InterPro" id="IPR009057">
    <property type="entry name" value="Homeodomain-like_sf"/>
</dbReference>
<keyword evidence="1" id="KW-0678">Repressor</keyword>
<dbReference type="InterPro" id="IPR050109">
    <property type="entry name" value="HTH-type_TetR-like_transc_reg"/>
</dbReference>
<keyword evidence="3 5" id="KW-0238">DNA-binding</keyword>
<feature type="domain" description="HTH tetR-type" evidence="6">
    <location>
        <begin position="8"/>
        <end position="68"/>
    </location>
</feature>
<keyword evidence="2" id="KW-0805">Transcription regulation</keyword>
<gene>
    <name evidence="7" type="ORF">ACFOY2_27010</name>
</gene>
<evidence type="ECO:0000259" key="6">
    <source>
        <dbReference type="PROSITE" id="PS50977"/>
    </source>
</evidence>
<name>A0ABV8GA99_9ACTN</name>
<dbReference type="PANTHER" id="PTHR30055:SF226">
    <property type="entry name" value="HTH-TYPE TRANSCRIPTIONAL REGULATOR PKSA"/>
    <property type="match status" value="1"/>
</dbReference>
<accession>A0ABV8GA99</accession>
<dbReference type="InterPro" id="IPR001647">
    <property type="entry name" value="HTH_TetR"/>
</dbReference>
<dbReference type="InterPro" id="IPR036271">
    <property type="entry name" value="Tet_transcr_reg_TetR-rel_C_sf"/>
</dbReference>
<dbReference type="PROSITE" id="PS50977">
    <property type="entry name" value="HTH_TETR_2"/>
    <property type="match status" value="1"/>
</dbReference>
<protein>
    <submittedName>
        <fullName evidence="7">TetR/AcrR family transcriptional regulator</fullName>
    </submittedName>
</protein>
<organism evidence="7 8">
    <name type="scientific">Nonomuraea purpurea</name>
    <dbReference type="NCBI Taxonomy" id="1849276"/>
    <lineage>
        <taxon>Bacteria</taxon>
        <taxon>Bacillati</taxon>
        <taxon>Actinomycetota</taxon>
        <taxon>Actinomycetes</taxon>
        <taxon>Streptosporangiales</taxon>
        <taxon>Streptosporangiaceae</taxon>
        <taxon>Nonomuraea</taxon>
    </lineage>
</organism>
<evidence type="ECO:0000256" key="4">
    <source>
        <dbReference type="ARBA" id="ARBA00023163"/>
    </source>
</evidence>
<keyword evidence="8" id="KW-1185">Reference proteome</keyword>
<dbReference type="InterPro" id="IPR039538">
    <property type="entry name" value="BetI_C"/>
</dbReference>
<dbReference type="Pfam" id="PF13977">
    <property type="entry name" value="TetR_C_6"/>
    <property type="match status" value="1"/>
</dbReference>
<dbReference type="PANTHER" id="PTHR30055">
    <property type="entry name" value="HTH-TYPE TRANSCRIPTIONAL REGULATOR RUTR"/>
    <property type="match status" value="1"/>
</dbReference>
<dbReference type="Gene3D" id="1.10.357.10">
    <property type="entry name" value="Tetracycline Repressor, domain 2"/>
    <property type="match status" value="1"/>
</dbReference>
<dbReference type="EMBL" id="JBHSBI010000014">
    <property type="protein sequence ID" value="MFC4010906.1"/>
    <property type="molecule type" value="Genomic_DNA"/>
</dbReference>
<evidence type="ECO:0000313" key="8">
    <source>
        <dbReference type="Proteomes" id="UP001595851"/>
    </source>
</evidence>
<dbReference type="SUPFAM" id="SSF48498">
    <property type="entry name" value="Tetracyclin repressor-like, C-terminal domain"/>
    <property type="match status" value="1"/>
</dbReference>
<evidence type="ECO:0000256" key="2">
    <source>
        <dbReference type="ARBA" id="ARBA00023015"/>
    </source>
</evidence>